<dbReference type="InterPro" id="IPR035896">
    <property type="entry name" value="AN1-like_Znf"/>
</dbReference>
<dbReference type="Pfam" id="PF25403">
    <property type="entry name" value="zf-C2H2_ZFAND2"/>
    <property type="match status" value="1"/>
</dbReference>
<proteinExistence type="predicted"/>
<keyword evidence="2" id="KW-0677">Repeat</keyword>
<dbReference type="InterPro" id="IPR000058">
    <property type="entry name" value="Znf_AN1"/>
</dbReference>
<dbReference type="GO" id="GO:0008270">
    <property type="term" value="F:zinc ion binding"/>
    <property type="evidence" value="ECO:0007669"/>
    <property type="project" value="UniProtKB-KW"/>
</dbReference>
<organism evidence="8">
    <name type="scientific">Spongospora subterranea</name>
    <dbReference type="NCBI Taxonomy" id="70186"/>
    <lineage>
        <taxon>Eukaryota</taxon>
        <taxon>Sar</taxon>
        <taxon>Rhizaria</taxon>
        <taxon>Endomyxa</taxon>
        <taxon>Phytomyxea</taxon>
        <taxon>Plasmodiophorida</taxon>
        <taxon>Plasmodiophoridae</taxon>
        <taxon>Spongospora</taxon>
    </lineage>
</organism>
<dbReference type="EMBL" id="HACM01011649">
    <property type="protein sequence ID" value="CRZ12091.1"/>
    <property type="molecule type" value="Transcribed_RNA"/>
</dbReference>
<feature type="domain" description="AN1-type" evidence="7">
    <location>
        <begin position="4"/>
        <end position="52"/>
    </location>
</feature>
<evidence type="ECO:0000256" key="2">
    <source>
        <dbReference type="ARBA" id="ARBA00022737"/>
    </source>
</evidence>
<dbReference type="AlphaFoldDB" id="A0A0H5REA3"/>
<protein>
    <recommendedName>
        <fullName evidence="7">AN1-type domain-containing protein</fullName>
    </recommendedName>
</protein>
<dbReference type="Pfam" id="PF01428">
    <property type="entry name" value="zf-AN1"/>
    <property type="match status" value="2"/>
</dbReference>
<keyword evidence="4" id="KW-0862">Zinc</keyword>
<evidence type="ECO:0000256" key="1">
    <source>
        <dbReference type="ARBA" id="ARBA00022723"/>
    </source>
</evidence>
<keyword evidence="3 5" id="KW-0863">Zinc-finger</keyword>
<sequence>MEFVNVGAHCADQVCRQQDFIPFQCDGCHKWFCLHHRTYKSHHCPNALQKSLHIVLCPLCDQTFRVYHEQQPDAIVNEHIRMNGCQTHRRKVAIKRKNDRCRAKGCQASALTFKCQLCQKAVCVNHRFPEDHSCSNSRATASTSAPTTSFCTIS</sequence>
<dbReference type="GO" id="GO:0005737">
    <property type="term" value="C:cytoplasm"/>
    <property type="evidence" value="ECO:0007669"/>
    <property type="project" value="TreeGrafter"/>
</dbReference>
<dbReference type="PROSITE" id="PS51039">
    <property type="entry name" value="ZF_AN1"/>
    <property type="match status" value="1"/>
</dbReference>
<evidence type="ECO:0000259" key="7">
    <source>
        <dbReference type="PROSITE" id="PS51039"/>
    </source>
</evidence>
<feature type="region of interest" description="Disordered" evidence="6">
    <location>
        <begin position="135"/>
        <end position="154"/>
    </location>
</feature>
<dbReference type="SMART" id="SM00154">
    <property type="entry name" value="ZnF_AN1"/>
    <property type="match status" value="2"/>
</dbReference>
<dbReference type="PANTHER" id="PTHR14677">
    <property type="entry name" value="ARSENITE INDUCUBLE RNA ASSOCIATED PROTEIN AIP-1-RELATED"/>
    <property type="match status" value="1"/>
</dbReference>
<evidence type="ECO:0000256" key="5">
    <source>
        <dbReference type="PROSITE-ProRule" id="PRU00449"/>
    </source>
</evidence>
<reference evidence="8" key="1">
    <citation type="submission" date="2015-04" db="EMBL/GenBank/DDBJ databases">
        <title>The genome sequence of the plant pathogenic Rhizarian Plasmodiophora brassicae reveals insights in its biotrophic life cycle and the origin of chitin synthesis.</title>
        <authorList>
            <person name="Schwelm A."/>
            <person name="Fogelqvist J."/>
            <person name="Knaust A."/>
            <person name="Julke S."/>
            <person name="Lilja T."/>
            <person name="Dhandapani V."/>
            <person name="Bonilla-Rosso G."/>
            <person name="Karlsson M."/>
            <person name="Shevchenko A."/>
            <person name="Choi S.R."/>
            <person name="Kim H.G."/>
            <person name="Park J.Y."/>
            <person name="Lim Y.P."/>
            <person name="Ludwig-Muller J."/>
            <person name="Dixelius C."/>
        </authorList>
    </citation>
    <scope>NUCLEOTIDE SEQUENCE</scope>
    <source>
        <tissue evidence="8">Potato root galls</tissue>
    </source>
</reference>
<dbReference type="PANTHER" id="PTHR14677:SF20">
    <property type="entry name" value="ZINC FINGER AN1-TYPE CONTAINING 2A-RELATED"/>
    <property type="match status" value="1"/>
</dbReference>
<evidence type="ECO:0000256" key="6">
    <source>
        <dbReference type="SAM" id="MobiDB-lite"/>
    </source>
</evidence>
<dbReference type="InterPro" id="IPR057357">
    <property type="entry name" value="Znf-C2H2_ZFAND2A/B"/>
</dbReference>
<evidence type="ECO:0000313" key="8">
    <source>
        <dbReference type="EMBL" id="CRZ12091.1"/>
    </source>
</evidence>
<evidence type="ECO:0000256" key="3">
    <source>
        <dbReference type="ARBA" id="ARBA00022771"/>
    </source>
</evidence>
<accession>A0A0H5REA3</accession>
<dbReference type="Gene3D" id="4.10.1110.10">
    <property type="entry name" value="AN1-like Zinc finger"/>
    <property type="match status" value="2"/>
</dbReference>
<name>A0A0H5REA3_9EUKA</name>
<evidence type="ECO:0000256" key="4">
    <source>
        <dbReference type="ARBA" id="ARBA00022833"/>
    </source>
</evidence>
<dbReference type="SUPFAM" id="SSF118310">
    <property type="entry name" value="AN1-like Zinc finger"/>
    <property type="match status" value="2"/>
</dbReference>
<keyword evidence="1" id="KW-0479">Metal-binding</keyword>